<dbReference type="Pfam" id="PF13560">
    <property type="entry name" value="HTH_31"/>
    <property type="match status" value="1"/>
</dbReference>
<dbReference type="CDD" id="cd00093">
    <property type="entry name" value="HTH_XRE"/>
    <property type="match status" value="1"/>
</dbReference>
<dbReference type="Pfam" id="PF19054">
    <property type="entry name" value="DUF5753"/>
    <property type="match status" value="1"/>
</dbReference>
<dbReference type="InterPro" id="IPR010982">
    <property type="entry name" value="Lambda_DNA-bd_dom_sf"/>
</dbReference>
<dbReference type="AlphaFoldDB" id="A0A5R8NC64"/>
<evidence type="ECO:0000313" key="3">
    <source>
        <dbReference type="Proteomes" id="UP000306378"/>
    </source>
</evidence>
<evidence type="ECO:0000259" key="1">
    <source>
        <dbReference type="PROSITE" id="PS50943"/>
    </source>
</evidence>
<proteinExistence type="predicted"/>
<evidence type="ECO:0000313" key="2">
    <source>
        <dbReference type="EMBL" id="TLF73234.1"/>
    </source>
</evidence>
<dbReference type="RefSeq" id="WP_138452450.1">
    <property type="nucleotide sequence ID" value="NZ_VBUT01000013.1"/>
</dbReference>
<dbReference type="InterPro" id="IPR043917">
    <property type="entry name" value="DUF5753"/>
</dbReference>
<name>A0A5R8NC64_9NOCA</name>
<dbReference type="PROSITE" id="PS50943">
    <property type="entry name" value="HTH_CROC1"/>
    <property type="match status" value="1"/>
</dbReference>
<dbReference type="GO" id="GO:0003677">
    <property type="term" value="F:DNA binding"/>
    <property type="evidence" value="ECO:0007669"/>
    <property type="project" value="InterPro"/>
</dbReference>
<reference evidence="2 3" key="1">
    <citation type="submission" date="2019-05" db="EMBL/GenBank/DDBJ databases">
        <title>Genomes sequences of two Nocardia cyriacigeorgica environmental isolates, type strains Nocardia asteroides ATCC 19247 and Nocardia cyriacigeorgica DSM 44484.</title>
        <authorList>
            <person name="Vautrin F."/>
            <person name="Bergeron E."/>
            <person name="Dubost A."/>
            <person name="Abrouk D."/>
            <person name="Rodriguez Nava V."/>
            <person name="Pujic P."/>
        </authorList>
    </citation>
    <scope>NUCLEOTIDE SEQUENCE [LARGE SCALE GENOMIC DNA]</scope>
    <source>
        <strain evidence="2 3">EML 446</strain>
    </source>
</reference>
<sequence length="283" mass="31596">MTSSIQQAREALGARLRELRRRAGITGRDLARREGWHESKVSKIEYGRVKPSDADVRAYCRHTGAADQLDDLLASVHNLDAAYLEYRRQHVAGLRQGQRRSIKRAEQADIVRIFQPHVIPGIVQTAEYAEAILRHAVAFYRLPDDVDEAVAARIERQQLLYRGHRRFHILVAEQALHNTVGDDAVMAGQLDRLLAVLGLPRVRIGILPADAELPMQVTNFVMFDDQLVQVEALTAELSITQPREIAVYGRAFDLIAGHAVYGADARELIAGQAERRGGGSRCD</sequence>
<accession>A0A5R8NC64</accession>
<feature type="domain" description="HTH cro/C1-type" evidence="1">
    <location>
        <begin position="16"/>
        <end position="72"/>
    </location>
</feature>
<dbReference type="SUPFAM" id="SSF47413">
    <property type="entry name" value="lambda repressor-like DNA-binding domains"/>
    <property type="match status" value="1"/>
</dbReference>
<dbReference type="Proteomes" id="UP000306378">
    <property type="component" value="Unassembled WGS sequence"/>
</dbReference>
<protein>
    <submittedName>
        <fullName evidence="2">Helix-turn-helix domain-containing protein</fullName>
    </submittedName>
</protein>
<dbReference type="Gene3D" id="1.10.260.40">
    <property type="entry name" value="lambda repressor-like DNA-binding domains"/>
    <property type="match status" value="1"/>
</dbReference>
<dbReference type="SMART" id="SM00530">
    <property type="entry name" value="HTH_XRE"/>
    <property type="match status" value="1"/>
</dbReference>
<dbReference type="InterPro" id="IPR001387">
    <property type="entry name" value="Cro/C1-type_HTH"/>
</dbReference>
<gene>
    <name evidence="2" type="ORF">FEK34_27235</name>
</gene>
<organism evidence="2 3">
    <name type="scientific">Nocardia cyriacigeorgica</name>
    <dbReference type="NCBI Taxonomy" id="135487"/>
    <lineage>
        <taxon>Bacteria</taxon>
        <taxon>Bacillati</taxon>
        <taxon>Actinomycetota</taxon>
        <taxon>Actinomycetes</taxon>
        <taxon>Mycobacteriales</taxon>
        <taxon>Nocardiaceae</taxon>
        <taxon>Nocardia</taxon>
    </lineage>
</organism>
<comment type="caution">
    <text evidence="2">The sequence shown here is derived from an EMBL/GenBank/DDBJ whole genome shotgun (WGS) entry which is preliminary data.</text>
</comment>
<dbReference type="EMBL" id="VBUT01000013">
    <property type="protein sequence ID" value="TLF73234.1"/>
    <property type="molecule type" value="Genomic_DNA"/>
</dbReference>